<dbReference type="OrthoDB" id="440486at2759"/>
<keyword evidence="2" id="KW-1185">Reference proteome</keyword>
<comment type="caution">
    <text evidence="1">The sequence shown here is derived from an EMBL/GenBank/DDBJ whole genome shotgun (WGS) entry which is preliminary data.</text>
</comment>
<dbReference type="AlphaFoldDB" id="A0A7J6KIU4"/>
<evidence type="ECO:0000313" key="1">
    <source>
        <dbReference type="EMBL" id="KAF4646609.1"/>
    </source>
</evidence>
<dbReference type="EMBL" id="JAAPAO010003274">
    <property type="protein sequence ID" value="KAF4646609.1"/>
    <property type="molecule type" value="Genomic_DNA"/>
</dbReference>
<feature type="non-terminal residue" evidence="1">
    <location>
        <position position="1"/>
    </location>
</feature>
<protein>
    <recommendedName>
        <fullName evidence="3">Endonuclease/exonuclease/phosphatase domain-containing protein</fullName>
    </recommendedName>
</protein>
<reference evidence="1 2" key="1">
    <citation type="submission" date="2020-04" db="EMBL/GenBank/DDBJ databases">
        <title>Perkinsus chesapeaki whole genome sequence.</title>
        <authorList>
            <person name="Bogema D.R."/>
        </authorList>
    </citation>
    <scope>NUCLEOTIDE SEQUENCE [LARGE SCALE GENOMIC DNA]</scope>
    <source>
        <strain evidence="1">ATCC PRA-425</strain>
    </source>
</reference>
<dbReference type="SUPFAM" id="SSF56219">
    <property type="entry name" value="DNase I-like"/>
    <property type="match status" value="1"/>
</dbReference>
<accession>A0A7J6KIU4</accession>
<evidence type="ECO:0008006" key="3">
    <source>
        <dbReference type="Google" id="ProtNLM"/>
    </source>
</evidence>
<dbReference type="Proteomes" id="UP000591131">
    <property type="component" value="Unassembled WGS sequence"/>
</dbReference>
<organism evidence="1 2">
    <name type="scientific">Perkinsus chesapeaki</name>
    <name type="common">Clam parasite</name>
    <name type="synonym">Perkinsus andrewsi</name>
    <dbReference type="NCBI Taxonomy" id="330153"/>
    <lineage>
        <taxon>Eukaryota</taxon>
        <taxon>Sar</taxon>
        <taxon>Alveolata</taxon>
        <taxon>Perkinsozoa</taxon>
        <taxon>Perkinsea</taxon>
        <taxon>Perkinsida</taxon>
        <taxon>Perkinsidae</taxon>
        <taxon>Perkinsus</taxon>
    </lineage>
</organism>
<sequence length="175" mass="19721">TPVDSYGLRMCCLISMMRILQHNQGHRPVALDLLHPRLRSSFVDLVCLQEPCSGSRKIVGYQYHGLRKNEEACVSTKRGIPCHTVFASRDLVVVKGSSYGIASWYLHGTDMPRREVALSELDQVLSTWPVSVPLYICVDANAWHIAWGSELTASNLHRQAWQRGESLVDWCLDKG</sequence>
<dbReference type="Gene3D" id="3.60.10.10">
    <property type="entry name" value="Endonuclease/exonuclease/phosphatase"/>
    <property type="match status" value="1"/>
</dbReference>
<name>A0A7J6KIU4_PERCH</name>
<dbReference type="InterPro" id="IPR036691">
    <property type="entry name" value="Endo/exonu/phosph_ase_sf"/>
</dbReference>
<gene>
    <name evidence="1" type="ORF">FOL47_005910</name>
</gene>
<proteinExistence type="predicted"/>
<feature type="non-terminal residue" evidence="1">
    <location>
        <position position="175"/>
    </location>
</feature>
<evidence type="ECO:0000313" key="2">
    <source>
        <dbReference type="Proteomes" id="UP000591131"/>
    </source>
</evidence>